<evidence type="ECO:0000259" key="2">
    <source>
        <dbReference type="Pfam" id="PF13239"/>
    </source>
</evidence>
<dbReference type="STRING" id="1121898.GCA_000422725_02656"/>
<keyword evidence="1" id="KW-1133">Transmembrane helix</keyword>
<protein>
    <recommendedName>
        <fullName evidence="2">2TM domain-containing protein</fullName>
    </recommendedName>
</protein>
<keyword evidence="4" id="KW-1185">Reference proteome</keyword>
<dbReference type="Pfam" id="PF13239">
    <property type="entry name" value="2TM"/>
    <property type="match status" value="1"/>
</dbReference>
<proteinExistence type="predicted"/>
<reference evidence="3 4" key="1">
    <citation type="submission" date="2013-09" db="EMBL/GenBank/DDBJ databases">
        <authorList>
            <person name="Zeng Z."/>
            <person name="Chen C."/>
        </authorList>
    </citation>
    <scope>NUCLEOTIDE SEQUENCE [LARGE SCALE GENOMIC DNA]</scope>
    <source>
        <strain evidence="3 4">WB 4.1-42</strain>
    </source>
</reference>
<dbReference type="RefSeq" id="WP_026992990.1">
    <property type="nucleotide sequence ID" value="NZ_JRLY01000007.1"/>
</dbReference>
<evidence type="ECO:0000313" key="4">
    <source>
        <dbReference type="Proteomes" id="UP000030111"/>
    </source>
</evidence>
<name>A0A0A2MKY1_9FLAO</name>
<evidence type="ECO:0000313" key="3">
    <source>
        <dbReference type="EMBL" id="KGO92979.1"/>
    </source>
</evidence>
<dbReference type="AlphaFoldDB" id="A0A0A2MKY1"/>
<dbReference type="EMBL" id="JRLY01000007">
    <property type="protein sequence ID" value="KGO92979.1"/>
    <property type="molecule type" value="Genomic_DNA"/>
</dbReference>
<gene>
    <name evidence="3" type="ORF">Q766_10170</name>
</gene>
<comment type="caution">
    <text evidence="3">The sequence shown here is derived from an EMBL/GenBank/DDBJ whole genome shotgun (WGS) entry which is preliminary data.</text>
</comment>
<organism evidence="3 4">
    <name type="scientific">Flavobacterium subsaxonicum WB 4.1-42 = DSM 21790</name>
    <dbReference type="NCBI Taxonomy" id="1121898"/>
    <lineage>
        <taxon>Bacteria</taxon>
        <taxon>Pseudomonadati</taxon>
        <taxon>Bacteroidota</taxon>
        <taxon>Flavobacteriia</taxon>
        <taxon>Flavobacteriales</taxon>
        <taxon>Flavobacteriaceae</taxon>
        <taxon>Flavobacterium</taxon>
    </lineage>
</organism>
<keyword evidence="1" id="KW-0812">Transmembrane</keyword>
<feature type="transmembrane region" description="Helical" evidence="1">
    <location>
        <begin position="24"/>
        <end position="48"/>
    </location>
</feature>
<feature type="transmembrane region" description="Helical" evidence="1">
    <location>
        <begin position="60"/>
        <end position="83"/>
    </location>
</feature>
<feature type="domain" description="2TM" evidence="2">
    <location>
        <begin position="14"/>
        <end position="96"/>
    </location>
</feature>
<evidence type="ECO:0000256" key="1">
    <source>
        <dbReference type="SAM" id="Phobius"/>
    </source>
</evidence>
<keyword evidence="1" id="KW-0472">Membrane</keyword>
<dbReference type="OrthoDB" id="1495672at2"/>
<dbReference type="Proteomes" id="UP000030111">
    <property type="component" value="Unassembled WGS sequence"/>
</dbReference>
<dbReference type="InterPro" id="IPR025698">
    <property type="entry name" value="2TM_dom"/>
</dbReference>
<accession>A0A0A2MKY1</accession>
<sequence length="102" mass="11505">MEHFLTETEKNTLASKKIERIKSFYTHLGAYISINIVLLILMISGAVVVHQTFWQTTFTVTAGLGALGVAGHGLGIFGYRLLLSKNWEERKLKQLLDKENNK</sequence>